<keyword evidence="2" id="KW-0805">Transcription regulation</keyword>
<dbReference type="PANTHER" id="PTHR30293:SF2">
    <property type="entry name" value="TRANSCRIPTIONAL ACTIVATOR PROTEIN NHAR"/>
    <property type="match status" value="1"/>
</dbReference>
<evidence type="ECO:0000259" key="6">
    <source>
        <dbReference type="PROSITE" id="PS50931"/>
    </source>
</evidence>
<organism evidence="7 8">
    <name type="scientific">Persicimonas caeni</name>
    <dbReference type="NCBI Taxonomy" id="2292766"/>
    <lineage>
        <taxon>Bacteria</taxon>
        <taxon>Deltaproteobacteria</taxon>
        <taxon>Bradymonadales</taxon>
        <taxon>Bradymonadaceae</taxon>
        <taxon>Persicimonas</taxon>
    </lineage>
</organism>
<evidence type="ECO:0000256" key="4">
    <source>
        <dbReference type="ARBA" id="ARBA00023159"/>
    </source>
</evidence>
<dbReference type="InterPro" id="IPR005119">
    <property type="entry name" value="LysR_subst-bd"/>
</dbReference>
<proteinExistence type="inferred from homology"/>
<dbReference type="Gene3D" id="3.40.190.10">
    <property type="entry name" value="Periplasmic binding protein-like II"/>
    <property type="match status" value="2"/>
</dbReference>
<reference evidence="7 8" key="1">
    <citation type="submission" date="2019-06" db="EMBL/GenBank/DDBJ databases">
        <title>Persicimonas caeni gen. nov., sp. nov., a predatory bacterium isolated from solar saltern.</title>
        <authorList>
            <person name="Wang S."/>
        </authorList>
    </citation>
    <scope>NUCLEOTIDE SEQUENCE [LARGE SCALE GENOMIC DNA]</scope>
    <source>
        <strain evidence="7 8">YN101</strain>
    </source>
</reference>
<accession>A0A5B8YCM9</accession>
<evidence type="ECO:0000256" key="5">
    <source>
        <dbReference type="ARBA" id="ARBA00023163"/>
    </source>
</evidence>
<dbReference type="InterPro" id="IPR036390">
    <property type="entry name" value="WH_DNA-bd_sf"/>
</dbReference>
<keyword evidence="4" id="KW-0010">Activator</keyword>
<dbReference type="PROSITE" id="PS50931">
    <property type="entry name" value="HTH_LYSR"/>
    <property type="match status" value="1"/>
</dbReference>
<dbReference type="Pfam" id="PF00126">
    <property type="entry name" value="HTH_1"/>
    <property type="match status" value="1"/>
</dbReference>
<evidence type="ECO:0000313" key="7">
    <source>
        <dbReference type="EMBL" id="QDG53041.1"/>
    </source>
</evidence>
<dbReference type="EMBL" id="CP041186">
    <property type="protein sequence ID" value="QDG53041.1"/>
    <property type="molecule type" value="Genomic_DNA"/>
</dbReference>
<sequence length="294" mass="32691">MNEWLNYHHLLYFWTVARTGSVTAASEELRLAPSTISGQIHQLEDVFEQKLFRRSGRSLVLTEFGQVVFRYADEIFNIGRELMNFVQGRAVGGPLRLHVGVTEVVPKLVVRKLLEPVIAMDEEVHLIISEGHTDELVADLVRHHLDIAITDAPVGPESAVRTFNHLLTESGIGIFGTPELADGVRDGFPQSLDEAPFLLPTSNSVVRRILEQWFDSLGIYPKLVGEFQDAAQLKTYGESGLGLFPAPLLVAEEIEAQYLVERVGAAEGVREKFYAVSIEKKERNPAVIALLGHD</sequence>
<gene>
    <name evidence="7" type="primary">nhaR</name>
    <name evidence="7" type="ORF">FIV42_20525</name>
</gene>
<keyword evidence="8" id="KW-1185">Reference proteome</keyword>
<evidence type="ECO:0000313" key="8">
    <source>
        <dbReference type="Proteomes" id="UP000315995"/>
    </source>
</evidence>
<dbReference type="Proteomes" id="UP000315995">
    <property type="component" value="Chromosome"/>
</dbReference>
<dbReference type="InterPro" id="IPR036388">
    <property type="entry name" value="WH-like_DNA-bd_sf"/>
</dbReference>
<dbReference type="FunFam" id="1.10.10.10:FF:000001">
    <property type="entry name" value="LysR family transcriptional regulator"/>
    <property type="match status" value="1"/>
</dbReference>
<accession>A0A4Y6PXI9</accession>
<dbReference type="Gene3D" id="1.10.10.10">
    <property type="entry name" value="Winged helix-like DNA-binding domain superfamily/Winged helix DNA-binding domain"/>
    <property type="match status" value="1"/>
</dbReference>
<dbReference type="RefSeq" id="WP_141199502.1">
    <property type="nucleotide sequence ID" value="NZ_CP041186.1"/>
</dbReference>
<evidence type="ECO:0000256" key="1">
    <source>
        <dbReference type="ARBA" id="ARBA00009437"/>
    </source>
</evidence>
<dbReference type="OrthoDB" id="464481at2"/>
<dbReference type="GO" id="GO:2000142">
    <property type="term" value="P:regulation of DNA-templated transcription initiation"/>
    <property type="evidence" value="ECO:0007669"/>
    <property type="project" value="TreeGrafter"/>
</dbReference>
<feature type="domain" description="HTH lysR-type" evidence="6">
    <location>
        <begin position="5"/>
        <end position="62"/>
    </location>
</feature>
<dbReference type="AlphaFoldDB" id="A0A4Y6PXI9"/>
<dbReference type="SUPFAM" id="SSF53850">
    <property type="entry name" value="Periplasmic binding protein-like II"/>
    <property type="match status" value="1"/>
</dbReference>
<dbReference type="PANTHER" id="PTHR30293">
    <property type="entry name" value="TRANSCRIPTIONAL REGULATORY PROTEIN NAC-RELATED"/>
    <property type="match status" value="1"/>
</dbReference>
<dbReference type="NCBIfam" id="NF008284">
    <property type="entry name" value="PRK11062.1"/>
    <property type="match status" value="1"/>
</dbReference>
<dbReference type="SUPFAM" id="SSF46785">
    <property type="entry name" value="Winged helix' DNA-binding domain"/>
    <property type="match status" value="1"/>
</dbReference>
<protein>
    <submittedName>
        <fullName evidence="7">Transcriptional activator NhaR</fullName>
    </submittedName>
</protein>
<keyword evidence="3" id="KW-0238">DNA-binding</keyword>
<dbReference type="GO" id="GO:0003677">
    <property type="term" value="F:DNA binding"/>
    <property type="evidence" value="ECO:0007669"/>
    <property type="project" value="UniProtKB-KW"/>
</dbReference>
<dbReference type="GO" id="GO:0003700">
    <property type="term" value="F:DNA-binding transcription factor activity"/>
    <property type="evidence" value="ECO:0007669"/>
    <property type="project" value="InterPro"/>
</dbReference>
<evidence type="ECO:0000256" key="3">
    <source>
        <dbReference type="ARBA" id="ARBA00023125"/>
    </source>
</evidence>
<evidence type="ECO:0000256" key="2">
    <source>
        <dbReference type="ARBA" id="ARBA00023015"/>
    </source>
</evidence>
<comment type="similarity">
    <text evidence="1">Belongs to the LysR transcriptional regulatory family.</text>
</comment>
<dbReference type="InterPro" id="IPR000847">
    <property type="entry name" value="LysR_HTH_N"/>
</dbReference>
<name>A0A4Y6PXI9_PERCE</name>
<keyword evidence="5" id="KW-0804">Transcription</keyword>
<dbReference type="Pfam" id="PF03466">
    <property type="entry name" value="LysR_substrate"/>
    <property type="match status" value="1"/>
</dbReference>